<proteinExistence type="predicted"/>
<feature type="non-terminal residue" evidence="1">
    <location>
        <position position="1"/>
    </location>
</feature>
<reference evidence="1 2" key="1">
    <citation type="submission" date="2020-10" db="EMBL/GenBank/DDBJ databases">
        <title>The Coptis chinensis genome and diversification of protoberbering-type alkaloids.</title>
        <authorList>
            <person name="Wang B."/>
            <person name="Shu S."/>
            <person name="Song C."/>
            <person name="Liu Y."/>
        </authorList>
    </citation>
    <scope>NUCLEOTIDE SEQUENCE [LARGE SCALE GENOMIC DNA]</scope>
    <source>
        <strain evidence="1">HL-2020</strain>
        <tissue evidence="1">Leaf</tissue>
    </source>
</reference>
<dbReference type="Gene3D" id="1.25.40.10">
    <property type="entry name" value="Tetratricopeptide repeat domain"/>
    <property type="match status" value="1"/>
</dbReference>
<dbReference type="GO" id="GO:0009451">
    <property type="term" value="P:RNA modification"/>
    <property type="evidence" value="ECO:0007669"/>
    <property type="project" value="InterPro"/>
</dbReference>
<organism evidence="1 2">
    <name type="scientific">Coptis chinensis</name>
    <dbReference type="NCBI Taxonomy" id="261450"/>
    <lineage>
        <taxon>Eukaryota</taxon>
        <taxon>Viridiplantae</taxon>
        <taxon>Streptophyta</taxon>
        <taxon>Embryophyta</taxon>
        <taxon>Tracheophyta</taxon>
        <taxon>Spermatophyta</taxon>
        <taxon>Magnoliopsida</taxon>
        <taxon>Ranunculales</taxon>
        <taxon>Ranunculaceae</taxon>
        <taxon>Coptidoideae</taxon>
        <taxon>Coptis</taxon>
    </lineage>
</organism>
<dbReference type="GO" id="GO:0003723">
    <property type="term" value="F:RNA binding"/>
    <property type="evidence" value="ECO:0007669"/>
    <property type="project" value="InterPro"/>
</dbReference>
<dbReference type="InterPro" id="IPR046960">
    <property type="entry name" value="PPR_At4g14850-like_plant"/>
</dbReference>
<evidence type="ECO:0000313" key="1">
    <source>
        <dbReference type="EMBL" id="KAF9588076.1"/>
    </source>
</evidence>
<evidence type="ECO:0000313" key="2">
    <source>
        <dbReference type="Proteomes" id="UP000631114"/>
    </source>
</evidence>
<gene>
    <name evidence="1" type="ORF">IFM89_007317</name>
</gene>
<keyword evidence="2" id="KW-1185">Reference proteome</keyword>
<sequence length="158" mass="18419">MGLDLQGNTCCCVVDMLARLWESEGSRELYHQMLFDPDIVVFKTLLAACRNRGDVEVAKRRAAIVNRGEVARVRRLMRRGVRKVPRQSRIEVKNRVNVFSREDEKTYKYGPDIFIGRWTLPEKRVEKLTKQAVKNVWETDRDECLKGSHGSSHVFQLR</sequence>
<dbReference type="EMBL" id="JADFTS010000009">
    <property type="protein sequence ID" value="KAF9588076.1"/>
    <property type="molecule type" value="Genomic_DNA"/>
</dbReference>
<dbReference type="InterPro" id="IPR011990">
    <property type="entry name" value="TPR-like_helical_dom_sf"/>
</dbReference>
<dbReference type="AlphaFoldDB" id="A0A835GV18"/>
<name>A0A835GV18_9MAGN</name>
<dbReference type="PANTHER" id="PTHR47926">
    <property type="entry name" value="PENTATRICOPEPTIDE REPEAT-CONTAINING PROTEIN"/>
    <property type="match status" value="1"/>
</dbReference>
<dbReference type="Proteomes" id="UP000631114">
    <property type="component" value="Unassembled WGS sequence"/>
</dbReference>
<accession>A0A835GV18</accession>
<comment type="caution">
    <text evidence="1">The sequence shown here is derived from an EMBL/GenBank/DDBJ whole genome shotgun (WGS) entry which is preliminary data.</text>
</comment>
<protein>
    <submittedName>
        <fullName evidence="1">Uncharacterized protein</fullName>
    </submittedName>
</protein>